<organism evidence="1 2">
    <name type="scientific">Keguizhuia sedimenti</name>
    <dbReference type="NCBI Taxonomy" id="3064264"/>
    <lineage>
        <taxon>Bacteria</taxon>
        <taxon>Pseudomonadati</taxon>
        <taxon>Pseudomonadota</taxon>
        <taxon>Betaproteobacteria</taxon>
        <taxon>Burkholderiales</taxon>
        <taxon>Oxalobacteraceae</taxon>
        <taxon>Keguizhuia</taxon>
    </lineage>
</organism>
<dbReference type="RefSeq" id="WP_338436328.1">
    <property type="nucleotide sequence ID" value="NZ_JAUYVH010000003.1"/>
</dbReference>
<keyword evidence="2" id="KW-1185">Reference proteome</keyword>
<evidence type="ECO:0000313" key="2">
    <source>
        <dbReference type="Proteomes" id="UP001225596"/>
    </source>
</evidence>
<name>A0ABU1BN63_9BURK</name>
<sequence length="82" mass="9411">MTDPNITALGLGINWAQIPQKPHEWLRSCKLPSAQYFLMKGCDLAEDQIDFLRRYGYIKNGTGTFFDCYKHGLIERLMLLSG</sequence>
<dbReference type="EMBL" id="JAUYVH010000003">
    <property type="protein sequence ID" value="MDQ9170407.1"/>
    <property type="molecule type" value="Genomic_DNA"/>
</dbReference>
<evidence type="ECO:0000313" key="1">
    <source>
        <dbReference type="EMBL" id="MDQ9170407.1"/>
    </source>
</evidence>
<proteinExistence type="predicted"/>
<protein>
    <submittedName>
        <fullName evidence="1">Uncharacterized protein</fullName>
    </submittedName>
</protein>
<gene>
    <name evidence="1" type="ORF">Q8A64_08275</name>
</gene>
<dbReference type="Proteomes" id="UP001225596">
    <property type="component" value="Unassembled WGS sequence"/>
</dbReference>
<accession>A0ABU1BN63</accession>
<reference evidence="1 2" key="1">
    <citation type="submission" date="2023-08" db="EMBL/GenBank/DDBJ databases">
        <title>Oxalobacteraceae gen .nov., isolated from river sludge outside the plant.</title>
        <authorList>
            <person name="Zhao S.Y."/>
        </authorList>
    </citation>
    <scope>NUCLEOTIDE SEQUENCE [LARGE SCALE GENOMIC DNA]</scope>
    <source>
        <strain evidence="1 2">R-40</strain>
    </source>
</reference>
<comment type="caution">
    <text evidence="1">The sequence shown here is derived from an EMBL/GenBank/DDBJ whole genome shotgun (WGS) entry which is preliminary data.</text>
</comment>